<dbReference type="PANTHER" id="PTHR10098">
    <property type="entry name" value="RAPSYN-RELATED"/>
    <property type="match status" value="1"/>
</dbReference>
<feature type="region of interest" description="Disordered" evidence="2">
    <location>
        <begin position="452"/>
        <end position="472"/>
    </location>
</feature>
<feature type="compositionally biased region" description="Basic and acidic residues" evidence="2">
    <location>
        <begin position="716"/>
        <end position="725"/>
    </location>
</feature>
<feature type="compositionally biased region" description="Basic and acidic residues" evidence="2">
    <location>
        <begin position="461"/>
        <end position="472"/>
    </location>
</feature>
<dbReference type="Gene3D" id="1.25.40.10">
    <property type="entry name" value="Tetratricopeptide repeat domain"/>
    <property type="match status" value="1"/>
</dbReference>
<organism evidence="3 4">
    <name type="scientific">Stylonychia lemnae</name>
    <name type="common">Ciliate</name>
    <dbReference type="NCBI Taxonomy" id="5949"/>
    <lineage>
        <taxon>Eukaryota</taxon>
        <taxon>Sar</taxon>
        <taxon>Alveolata</taxon>
        <taxon>Ciliophora</taxon>
        <taxon>Intramacronucleata</taxon>
        <taxon>Spirotrichea</taxon>
        <taxon>Stichotrichia</taxon>
        <taxon>Sporadotrichida</taxon>
        <taxon>Oxytrichidae</taxon>
        <taxon>Stylonychinae</taxon>
        <taxon>Stylonychia</taxon>
    </lineage>
</organism>
<keyword evidence="1" id="KW-0802">TPR repeat</keyword>
<name>A0A078ACZ9_STYLE</name>
<feature type="region of interest" description="Disordered" evidence="2">
    <location>
        <begin position="243"/>
        <end position="262"/>
    </location>
</feature>
<dbReference type="SUPFAM" id="SSF48452">
    <property type="entry name" value="TPR-like"/>
    <property type="match status" value="1"/>
</dbReference>
<evidence type="ECO:0000313" key="3">
    <source>
        <dbReference type="EMBL" id="CDW80099.1"/>
    </source>
</evidence>
<proteinExistence type="predicted"/>
<feature type="region of interest" description="Disordered" evidence="2">
    <location>
        <begin position="762"/>
        <end position="786"/>
    </location>
</feature>
<evidence type="ECO:0000313" key="4">
    <source>
        <dbReference type="Proteomes" id="UP000039865"/>
    </source>
</evidence>
<accession>A0A078ACZ9</accession>
<evidence type="ECO:0000256" key="2">
    <source>
        <dbReference type="SAM" id="MobiDB-lite"/>
    </source>
</evidence>
<feature type="region of interest" description="Disordered" evidence="2">
    <location>
        <begin position="716"/>
        <end position="735"/>
    </location>
</feature>
<gene>
    <name evidence="3" type="primary">Contig6129.g6553</name>
    <name evidence="3" type="ORF">STYLEM_9095</name>
</gene>
<dbReference type="InParanoid" id="A0A078ACZ9"/>
<evidence type="ECO:0000256" key="1">
    <source>
        <dbReference type="PROSITE-ProRule" id="PRU00339"/>
    </source>
</evidence>
<dbReference type="AlphaFoldDB" id="A0A078ACZ9"/>
<dbReference type="InterPro" id="IPR019734">
    <property type="entry name" value="TPR_rpt"/>
</dbReference>
<dbReference type="EMBL" id="CCKQ01008637">
    <property type="protein sequence ID" value="CDW80099.1"/>
    <property type="molecule type" value="Genomic_DNA"/>
</dbReference>
<feature type="compositionally biased region" description="Polar residues" evidence="2">
    <location>
        <begin position="42"/>
        <end position="56"/>
    </location>
</feature>
<feature type="region of interest" description="Disordered" evidence="2">
    <location>
        <begin position="1"/>
        <end position="25"/>
    </location>
</feature>
<dbReference type="PROSITE" id="PS50005">
    <property type="entry name" value="TPR"/>
    <property type="match status" value="1"/>
</dbReference>
<sequence>MKLKTQSSESPSKGEQSFGKNIGNLSKLNNQSSILQIEQQMPVTNNDRSRAQSNDDSYFGGKNKLTMQQQKYASQLEYGGYNNQLRNNSSINESMSISKNESMPRIKNIRPDPTSKNSRTKFNQTASQINALNCTVSSINGINDTQNSSLNGAAYGNQISNILGQENGRIKMLKRYTLKTKAANVLQKIGFPQKKYKIQEELRKIKKEIGGKMESDNNEFFELLNQTTQSFYKTLNESVMNQNPPDISTSYYGQQSAARDYSDAEETKYNSTRNFERPQYRPATQLKTRDNKLQFPNNLQKTNNAVSQRDTSLKSKNKTLDKAKNFSIPEEGLNTISNNSQQNLNTTISNIKSKLGIRPITSVQERGGSSMKTDKNVTIKLNYYAIANISGNAQIQTITKNNIFNRPRGATMDSIRKRPVVRPNKNPNEQSNDSQSNLFQTHHDMMNSIFEGTTQVGRNRSISDEKKTTQNMNAEDKSNQYLEKRSNSRISFKRSRVDLYNQNMIQQFERQFDSIRGSIGGERIQYIKSQIVQAYEIAQFPMYQIDERKTCLIDIWNTIIETIKQSNDLSTFELLFSTQRVLGNFYLDFKDLNEAVRVYKSLKILCEDFQKYKEKMHVYEQIGYVYRLMKDSESAVKQFKKQLQLAWQEGDTQVEVNAYDNLSIDYFYLGELAKSNYYHDRIMRGKTENNKSIVKKVSCNLLVSRREHRHNIELRKNGEKQKTMEQQRLPSPSAISKGAQFSKAINLLPHYTESQALGIKEEEDEELNYSKQRGKTTDGRSQGKKFTQKELLHLNKLPQYEYLKTQIEKKTFVSKKNFYTKLQQAENKGVYRQEEPVDYKPFDEDRFRDIVSYALQKKETSHTTDDKRNISHMSVHRTAPLNVFNPIKIIESLKRTIEAYAARLVQLAAMDKLIKQRDSPTQKML</sequence>
<dbReference type="OrthoDB" id="286239at2759"/>
<dbReference type="InterPro" id="IPR011990">
    <property type="entry name" value="TPR-like_helical_dom_sf"/>
</dbReference>
<feature type="region of interest" description="Disordered" evidence="2">
    <location>
        <begin position="96"/>
        <end position="120"/>
    </location>
</feature>
<keyword evidence="4" id="KW-1185">Reference proteome</keyword>
<reference evidence="3 4" key="1">
    <citation type="submission" date="2014-06" db="EMBL/GenBank/DDBJ databases">
        <authorList>
            <person name="Swart Estienne"/>
        </authorList>
    </citation>
    <scope>NUCLEOTIDE SEQUENCE [LARGE SCALE GENOMIC DNA]</scope>
    <source>
        <strain evidence="3 4">130c</strain>
    </source>
</reference>
<feature type="compositionally biased region" description="Polar residues" evidence="2">
    <location>
        <begin position="243"/>
        <end position="257"/>
    </location>
</feature>
<feature type="repeat" description="TPR" evidence="1">
    <location>
        <begin position="616"/>
        <end position="649"/>
    </location>
</feature>
<dbReference type="Proteomes" id="UP000039865">
    <property type="component" value="Unassembled WGS sequence"/>
</dbReference>
<feature type="region of interest" description="Disordered" evidence="2">
    <location>
        <begin position="42"/>
        <end position="64"/>
    </location>
</feature>
<protein>
    <submittedName>
        <fullName evidence="3">Histidine acid phosphatase family protein</fullName>
    </submittedName>
</protein>